<proteinExistence type="predicted"/>
<dbReference type="Pfam" id="PF06892">
    <property type="entry name" value="Phage_CP76"/>
    <property type="match status" value="1"/>
</dbReference>
<evidence type="ECO:0000313" key="2">
    <source>
        <dbReference type="Proteomes" id="UP001595457"/>
    </source>
</evidence>
<dbReference type="InterPro" id="IPR048188">
    <property type="entry name" value="YmfL-like"/>
</dbReference>
<keyword evidence="2" id="KW-1185">Reference proteome</keyword>
<dbReference type="NCBIfam" id="NF041471">
    <property type="entry name" value="phage_reg_YmfL"/>
    <property type="match status" value="1"/>
</dbReference>
<dbReference type="Proteomes" id="UP001595457">
    <property type="component" value="Unassembled WGS sequence"/>
</dbReference>
<protein>
    <submittedName>
        <fullName evidence="1">YmfL family putative regulatory protein</fullName>
    </submittedName>
</protein>
<sequence>MSKQLLETRRDVMKAVTRGFPGGQEAAAAHLGIRPKRLGNQVYETAGCSPLSDAQIHALESVNGTRFLPDYVCALYGGVFVKVPEVGELDNVDLYSRVVRAAAKRGIVDQIIAAALEDGVIEACEAEAIREAHYAYLAARHEEVQATIDLHSAQP</sequence>
<dbReference type="RefSeq" id="WP_377817123.1">
    <property type="nucleotide sequence ID" value="NZ_JBHRSJ010000036.1"/>
</dbReference>
<comment type="caution">
    <text evidence="1">The sequence shown here is derived from an EMBL/GenBank/DDBJ whole genome shotgun (WGS) entry which is preliminary data.</text>
</comment>
<gene>
    <name evidence="1" type="ORF">ACFOJE_21775</name>
</gene>
<accession>A0ABV7AZI5</accession>
<organism evidence="1 2">
    <name type="scientific">Azotobacter bryophylli</name>
    <dbReference type="NCBI Taxonomy" id="1986537"/>
    <lineage>
        <taxon>Bacteria</taxon>
        <taxon>Pseudomonadati</taxon>
        <taxon>Pseudomonadota</taxon>
        <taxon>Gammaproteobacteria</taxon>
        <taxon>Pseudomonadales</taxon>
        <taxon>Pseudomonadaceae</taxon>
        <taxon>Azotobacter</taxon>
    </lineage>
</organism>
<reference evidence="2" key="1">
    <citation type="journal article" date="2019" name="Int. J. Syst. Evol. Microbiol.">
        <title>The Global Catalogue of Microorganisms (GCM) 10K type strain sequencing project: providing services to taxonomists for standard genome sequencing and annotation.</title>
        <authorList>
            <consortium name="The Broad Institute Genomics Platform"/>
            <consortium name="The Broad Institute Genome Sequencing Center for Infectious Disease"/>
            <person name="Wu L."/>
            <person name="Ma J."/>
        </authorList>
    </citation>
    <scope>NUCLEOTIDE SEQUENCE [LARGE SCALE GENOMIC DNA]</scope>
    <source>
        <strain evidence="2">KCTC 62195</strain>
    </source>
</reference>
<evidence type="ECO:0000313" key="1">
    <source>
        <dbReference type="EMBL" id="MFC2974825.1"/>
    </source>
</evidence>
<dbReference type="InterPro" id="IPR009679">
    <property type="entry name" value="Phage_186_CII-like"/>
</dbReference>
<name>A0ABV7AZI5_9GAMM</name>
<dbReference type="EMBL" id="JBHRSJ010000036">
    <property type="protein sequence ID" value="MFC2974825.1"/>
    <property type="molecule type" value="Genomic_DNA"/>
</dbReference>